<proteinExistence type="predicted"/>
<evidence type="ECO:0000256" key="1">
    <source>
        <dbReference type="SAM" id="SignalP"/>
    </source>
</evidence>
<sequence>MKWPCKSILGAALLSAASAMAAPFAGWSTQAMTGAIHLDFEALAGVAPDTVISNQFISQGVLFTGSLRANGCGEGAWNGLADLDGSTVSTFGVGCDYNTQADNFSIQFDRDVSAVSLSAFHMTSPNASDVFELLDNGQVVASFLMSSLGYTGLAANSQATINGRIFENTEELRIGYLSFDGMGISFDQVRFTEADPQYGSFVVMDDLRWRNSSQQVPEPAGYALVALALAGVAAASRRKT</sequence>
<dbReference type="Pfam" id="PF07589">
    <property type="entry name" value="PEP-CTERM"/>
    <property type="match status" value="1"/>
</dbReference>
<keyword evidence="4" id="KW-1185">Reference proteome</keyword>
<dbReference type="EMBL" id="SIXI01000003">
    <property type="protein sequence ID" value="TBO31237.1"/>
    <property type="molecule type" value="Genomic_DNA"/>
</dbReference>
<name>A0A4Q9H2E4_9BURK</name>
<dbReference type="InterPro" id="IPR013424">
    <property type="entry name" value="Ice-binding_C"/>
</dbReference>
<protein>
    <submittedName>
        <fullName evidence="3">PEP-CTERM sorting domain-containing protein</fullName>
    </submittedName>
</protein>
<organism evidence="3 4">
    <name type="scientific">Aquabacterium lacunae</name>
    <dbReference type="NCBI Taxonomy" id="2528630"/>
    <lineage>
        <taxon>Bacteria</taxon>
        <taxon>Pseudomonadati</taxon>
        <taxon>Pseudomonadota</taxon>
        <taxon>Betaproteobacteria</taxon>
        <taxon>Burkholderiales</taxon>
        <taxon>Aquabacterium</taxon>
    </lineage>
</organism>
<feature type="signal peptide" evidence="1">
    <location>
        <begin position="1"/>
        <end position="21"/>
    </location>
</feature>
<evidence type="ECO:0000313" key="4">
    <source>
        <dbReference type="Proteomes" id="UP000292120"/>
    </source>
</evidence>
<evidence type="ECO:0000259" key="2">
    <source>
        <dbReference type="Pfam" id="PF07589"/>
    </source>
</evidence>
<feature type="domain" description="Ice-binding protein C-terminal" evidence="2">
    <location>
        <begin position="215"/>
        <end position="238"/>
    </location>
</feature>
<dbReference type="RefSeq" id="WP_130967689.1">
    <property type="nucleotide sequence ID" value="NZ_SIXI01000003.1"/>
</dbReference>
<keyword evidence="1" id="KW-0732">Signal</keyword>
<accession>A0A4Q9H2E4</accession>
<feature type="chain" id="PRO_5020963291" evidence="1">
    <location>
        <begin position="22"/>
        <end position="240"/>
    </location>
</feature>
<dbReference type="NCBIfam" id="TIGR02595">
    <property type="entry name" value="PEP_CTERM"/>
    <property type="match status" value="1"/>
</dbReference>
<dbReference type="AlphaFoldDB" id="A0A4Q9H2E4"/>
<comment type="caution">
    <text evidence="3">The sequence shown here is derived from an EMBL/GenBank/DDBJ whole genome shotgun (WGS) entry which is preliminary data.</text>
</comment>
<reference evidence="3 4" key="1">
    <citation type="submission" date="2019-02" db="EMBL/GenBank/DDBJ databases">
        <title>Aquabacterium sp. strain KMB7.</title>
        <authorList>
            <person name="Chen W.-M."/>
        </authorList>
    </citation>
    <scope>NUCLEOTIDE SEQUENCE [LARGE SCALE GENOMIC DNA]</scope>
    <source>
        <strain evidence="3 4">KMB7</strain>
    </source>
</reference>
<dbReference type="Proteomes" id="UP000292120">
    <property type="component" value="Unassembled WGS sequence"/>
</dbReference>
<evidence type="ECO:0000313" key="3">
    <source>
        <dbReference type="EMBL" id="TBO31237.1"/>
    </source>
</evidence>
<gene>
    <name evidence="3" type="ORF">EYS42_08290</name>
</gene>